<name>A0A078BBA8_STYLE</name>
<proteinExistence type="predicted"/>
<feature type="domain" description="DNA replication factor Dna2 N-terminal" evidence="7">
    <location>
        <begin position="97"/>
        <end position="256"/>
    </location>
</feature>
<evidence type="ECO:0000313" key="8">
    <source>
        <dbReference type="EMBL" id="CDW90542.1"/>
    </source>
</evidence>
<evidence type="ECO:0000313" key="9">
    <source>
        <dbReference type="Proteomes" id="UP000039865"/>
    </source>
</evidence>
<dbReference type="GO" id="GO:0046872">
    <property type="term" value="F:metal ion binding"/>
    <property type="evidence" value="ECO:0007669"/>
    <property type="project" value="UniProtKB-KW"/>
</dbReference>
<dbReference type="GO" id="GO:0016787">
    <property type="term" value="F:hydrolase activity"/>
    <property type="evidence" value="ECO:0007669"/>
    <property type="project" value="UniProtKB-KW"/>
</dbReference>
<evidence type="ECO:0000256" key="4">
    <source>
        <dbReference type="ARBA" id="ARBA00022806"/>
    </source>
</evidence>
<evidence type="ECO:0000256" key="1">
    <source>
        <dbReference type="ARBA" id="ARBA00022723"/>
    </source>
</evidence>
<keyword evidence="1" id="KW-0479">Metal-binding</keyword>
<dbReference type="EMBL" id="CCKQ01018568">
    <property type="protein sequence ID" value="CDW90542.1"/>
    <property type="molecule type" value="Genomic_DNA"/>
</dbReference>
<keyword evidence="3" id="KW-0378">Hydrolase</keyword>
<evidence type="ECO:0000256" key="3">
    <source>
        <dbReference type="ARBA" id="ARBA00022801"/>
    </source>
</evidence>
<evidence type="ECO:0000259" key="7">
    <source>
        <dbReference type="Pfam" id="PF08696"/>
    </source>
</evidence>
<sequence>MQIQEPIIEERKIEKNEDDPSDFEITPESQIFDAFSSDNNSQEALQTSFKAKQRRQEDGDSKVFENCLFVVFDVSREPLGTVLILKSQDDDNVTVNFRITLRGHWIRTPIDHGDIVRIIGQFKKSNQYTLTLDDDEPDPETGALYLILEPYILIPSTTIVSSFPCVRRSIFADQFRTNLGDFEYPLVIGNIIHEAFERVILKQRFDDEYLEQVYKESMKNHICHLYKLAEPDVKVFNDLKLAAKNIQNWVSNMLDRKSFLYYQP</sequence>
<keyword evidence="9" id="KW-1185">Reference proteome</keyword>
<organism evidence="8 9">
    <name type="scientific">Stylonychia lemnae</name>
    <name type="common">Ciliate</name>
    <dbReference type="NCBI Taxonomy" id="5949"/>
    <lineage>
        <taxon>Eukaryota</taxon>
        <taxon>Sar</taxon>
        <taxon>Alveolata</taxon>
        <taxon>Ciliophora</taxon>
        <taxon>Intramacronucleata</taxon>
        <taxon>Spirotrichea</taxon>
        <taxon>Stichotrichia</taxon>
        <taxon>Sporadotrichida</taxon>
        <taxon>Oxytrichidae</taxon>
        <taxon>Stylonychinae</taxon>
        <taxon>Stylonychia</taxon>
    </lineage>
</organism>
<keyword evidence="4 8" id="KW-0347">Helicase</keyword>
<feature type="region of interest" description="Disordered" evidence="6">
    <location>
        <begin position="1"/>
        <end position="24"/>
    </location>
</feature>
<accession>A0A078BBA8</accession>
<keyword evidence="2" id="KW-0547">Nucleotide-binding</keyword>
<dbReference type="AlphaFoldDB" id="A0A078BBA8"/>
<protein>
    <submittedName>
        <fullName evidence="8">Dna replication atp-dependent helicase dna2</fullName>
    </submittedName>
</protein>
<dbReference type="InterPro" id="IPR014808">
    <property type="entry name" value="DNA_replication_fac_Dna2_N"/>
</dbReference>
<dbReference type="GO" id="GO:0005524">
    <property type="term" value="F:ATP binding"/>
    <property type="evidence" value="ECO:0007669"/>
    <property type="project" value="UniProtKB-KW"/>
</dbReference>
<evidence type="ECO:0000256" key="5">
    <source>
        <dbReference type="ARBA" id="ARBA00022840"/>
    </source>
</evidence>
<gene>
    <name evidence="8" type="primary">Contig11951.g12785</name>
    <name evidence="8" type="ORF">STYLEM_19686</name>
</gene>
<reference evidence="8 9" key="1">
    <citation type="submission" date="2014-06" db="EMBL/GenBank/DDBJ databases">
        <authorList>
            <person name="Swart Estienne"/>
        </authorList>
    </citation>
    <scope>NUCLEOTIDE SEQUENCE [LARGE SCALE GENOMIC DNA]</scope>
    <source>
        <strain evidence="8 9">130c</strain>
    </source>
</reference>
<dbReference type="GO" id="GO:0004386">
    <property type="term" value="F:helicase activity"/>
    <property type="evidence" value="ECO:0007669"/>
    <property type="project" value="UniProtKB-KW"/>
</dbReference>
<evidence type="ECO:0000256" key="6">
    <source>
        <dbReference type="SAM" id="MobiDB-lite"/>
    </source>
</evidence>
<keyword evidence="5" id="KW-0067">ATP-binding</keyword>
<dbReference type="Proteomes" id="UP000039865">
    <property type="component" value="Unassembled WGS sequence"/>
</dbReference>
<dbReference type="Pfam" id="PF08696">
    <property type="entry name" value="Dna2"/>
    <property type="match status" value="1"/>
</dbReference>
<dbReference type="InParanoid" id="A0A078BBA8"/>
<evidence type="ECO:0000256" key="2">
    <source>
        <dbReference type="ARBA" id="ARBA00022741"/>
    </source>
</evidence>